<sequence length="447" mass="50277">MKKLLLFLFITLFMIFSLPELSLASNNLQALIDSKEEGAVLNLDNGTYEGNIVIDKTIHIIGNRKTVIRGDGTGNVISIKAPGVTVKNLTVMNSSLDRNSSEEYAAIKVYENKSTIENVILRDFFHGIYLSQSHENTIRNVDVKGLGKGEIANQGNGLHIYYSNHNTLENNRIEGTRDGMFLDYANHNIISNNNISQTRYALHYMYSDKNHFVGNTFTFNTGGAAIMHSNGIKLTNNQFIFNYGHRSFGLLLLSSNDTTIENNTFFLNQRGLYIDQSTNNLIKSNTIVQNHIGIELWASSNEQIFTLNKIDENKIPAVTLGGQGKNSWSLDQKGNDWGKSFPLLDLDEDGIGDSPLTYQSSLYQLIEDQELTYLFLKSPAIAVYEKMNKLFHKEKVMVEDSYPVVGDKERSTNWIWLLLLGIGVIVTILLKGRHQLCITFGRNGKKT</sequence>
<dbReference type="InterPro" id="IPR007742">
    <property type="entry name" value="NosD_dom"/>
</dbReference>
<dbReference type="InterPro" id="IPR006626">
    <property type="entry name" value="PbH1"/>
</dbReference>
<dbReference type="InterPro" id="IPR011050">
    <property type="entry name" value="Pectin_lyase_fold/virulence"/>
</dbReference>
<dbReference type="InterPro" id="IPR051550">
    <property type="entry name" value="SCF-Subunits/Alg-Epimerases"/>
</dbReference>
<organism evidence="6 7">
    <name type="scientific">Cytobacillus spartinae</name>
    <dbReference type="NCBI Taxonomy" id="3299023"/>
    <lineage>
        <taxon>Bacteria</taxon>
        <taxon>Bacillati</taxon>
        <taxon>Bacillota</taxon>
        <taxon>Bacilli</taxon>
        <taxon>Bacillales</taxon>
        <taxon>Bacillaceae</taxon>
        <taxon>Cytobacillus</taxon>
    </lineage>
</organism>
<evidence type="ECO:0000256" key="4">
    <source>
        <dbReference type="SAM" id="Phobius"/>
    </source>
</evidence>
<gene>
    <name evidence="6" type="primary">nosD</name>
    <name evidence="6" type="ORF">ACFYKX_15145</name>
</gene>
<name>A0ABW6KCM3_9BACI</name>
<evidence type="ECO:0000259" key="5">
    <source>
        <dbReference type="Pfam" id="PF05048"/>
    </source>
</evidence>
<dbReference type="NCBIfam" id="TIGR04247">
    <property type="entry name" value="NosD_copper_fam"/>
    <property type="match status" value="1"/>
</dbReference>
<keyword evidence="4" id="KW-1133">Transmembrane helix</keyword>
<dbReference type="InterPro" id="IPR022441">
    <property type="entry name" value="Para_beta_helix_rpt-2"/>
</dbReference>
<dbReference type="InterPro" id="IPR012334">
    <property type="entry name" value="Pectin_lyas_fold"/>
</dbReference>
<dbReference type="PANTHER" id="PTHR22990:SF15">
    <property type="entry name" value="F-BOX ONLY PROTEIN 10"/>
    <property type="match status" value="1"/>
</dbReference>
<proteinExistence type="predicted"/>
<keyword evidence="3" id="KW-0833">Ubl conjugation pathway</keyword>
<reference evidence="6 7" key="1">
    <citation type="submission" date="2024-08" db="EMBL/GenBank/DDBJ databases">
        <title>Two novel Cytobacillus novel species.</title>
        <authorList>
            <person name="Liu G."/>
        </authorList>
    </citation>
    <scope>NUCLEOTIDE SEQUENCE [LARGE SCALE GENOMIC DNA]</scope>
    <source>
        <strain evidence="6 7">FJAT-54145</strain>
    </source>
</reference>
<keyword evidence="4" id="KW-0812">Transmembrane</keyword>
<comment type="pathway">
    <text evidence="1">Protein modification; protein ubiquitination.</text>
</comment>
<evidence type="ECO:0000256" key="1">
    <source>
        <dbReference type="ARBA" id="ARBA00004906"/>
    </source>
</evidence>
<keyword evidence="2" id="KW-0677">Repeat</keyword>
<dbReference type="PANTHER" id="PTHR22990">
    <property type="entry name" value="F-BOX ONLY PROTEIN"/>
    <property type="match status" value="1"/>
</dbReference>
<dbReference type="RefSeq" id="WP_389361899.1">
    <property type="nucleotide sequence ID" value="NZ_JBIACK010000007.1"/>
</dbReference>
<evidence type="ECO:0000313" key="6">
    <source>
        <dbReference type="EMBL" id="MFE8701936.1"/>
    </source>
</evidence>
<feature type="transmembrane region" description="Helical" evidence="4">
    <location>
        <begin position="414"/>
        <end position="432"/>
    </location>
</feature>
<accession>A0ABW6KCM3</accession>
<dbReference type="EMBL" id="JBIACK010000007">
    <property type="protein sequence ID" value="MFE8701936.1"/>
    <property type="molecule type" value="Genomic_DNA"/>
</dbReference>
<dbReference type="InterPro" id="IPR026464">
    <property type="entry name" value="NosD_copper_fam"/>
</dbReference>
<dbReference type="NCBIfam" id="TIGR03804">
    <property type="entry name" value="para_beta_helix"/>
    <property type="match status" value="3"/>
</dbReference>
<dbReference type="SMART" id="SM00710">
    <property type="entry name" value="PbH1"/>
    <property type="match status" value="8"/>
</dbReference>
<comment type="caution">
    <text evidence="6">The sequence shown here is derived from an EMBL/GenBank/DDBJ whole genome shotgun (WGS) entry which is preliminary data.</text>
</comment>
<dbReference type="Pfam" id="PF05048">
    <property type="entry name" value="NosD"/>
    <property type="match status" value="1"/>
</dbReference>
<evidence type="ECO:0000256" key="3">
    <source>
        <dbReference type="ARBA" id="ARBA00022786"/>
    </source>
</evidence>
<evidence type="ECO:0000313" key="7">
    <source>
        <dbReference type="Proteomes" id="UP001601059"/>
    </source>
</evidence>
<evidence type="ECO:0000256" key="2">
    <source>
        <dbReference type="ARBA" id="ARBA00022737"/>
    </source>
</evidence>
<feature type="domain" description="Periplasmic copper-binding protein NosD beta helix" evidence="5">
    <location>
        <begin position="152"/>
        <end position="338"/>
    </location>
</feature>
<keyword evidence="4" id="KW-0472">Membrane</keyword>
<dbReference type="SUPFAM" id="SSF51126">
    <property type="entry name" value="Pectin lyase-like"/>
    <property type="match status" value="1"/>
</dbReference>
<dbReference type="Proteomes" id="UP001601059">
    <property type="component" value="Unassembled WGS sequence"/>
</dbReference>
<protein>
    <submittedName>
        <fullName evidence="6">Nitrous oxide reductase family maturation protein NosD</fullName>
    </submittedName>
</protein>
<keyword evidence="7" id="KW-1185">Reference proteome</keyword>
<dbReference type="Gene3D" id="2.160.20.10">
    <property type="entry name" value="Single-stranded right-handed beta-helix, Pectin lyase-like"/>
    <property type="match status" value="1"/>
</dbReference>